<reference evidence="1" key="1">
    <citation type="journal article" date="2014" name="Front. Microbiol.">
        <title>High frequency of phylogenetically diverse reductive dehalogenase-homologous genes in deep subseafloor sedimentary metagenomes.</title>
        <authorList>
            <person name="Kawai M."/>
            <person name="Futagami T."/>
            <person name="Toyoda A."/>
            <person name="Takaki Y."/>
            <person name="Nishi S."/>
            <person name="Hori S."/>
            <person name="Arai W."/>
            <person name="Tsubouchi T."/>
            <person name="Morono Y."/>
            <person name="Uchiyama I."/>
            <person name="Ito T."/>
            <person name="Fujiyama A."/>
            <person name="Inagaki F."/>
            <person name="Takami H."/>
        </authorList>
    </citation>
    <scope>NUCLEOTIDE SEQUENCE</scope>
    <source>
        <strain evidence="1">Expedition CK06-06</strain>
    </source>
</reference>
<name>X1UEE6_9ZZZZ</name>
<evidence type="ECO:0000313" key="1">
    <source>
        <dbReference type="EMBL" id="GAJ15884.1"/>
    </source>
</evidence>
<organism evidence="1">
    <name type="scientific">marine sediment metagenome</name>
    <dbReference type="NCBI Taxonomy" id="412755"/>
    <lineage>
        <taxon>unclassified sequences</taxon>
        <taxon>metagenomes</taxon>
        <taxon>ecological metagenomes</taxon>
    </lineage>
</organism>
<dbReference type="AlphaFoldDB" id="X1UEE6"/>
<gene>
    <name evidence="1" type="ORF">S12H4_46453</name>
</gene>
<proteinExistence type="predicted"/>
<comment type="caution">
    <text evidence="1">The sequence shown here is derived from an EMBL/GenBank/DDBJ whole genome shotgun (WGS) entry which is preliminary data.</text>
</comment>
<dbReference type="EMBL" id="BARW01028826">
    <property type="protein sequence ID" value="GAJ15884.1"/>
    <property type="molecule type" value="Genomic_DNA"/>
</dbReference>
<protein>
    <submittedName>
        <fullName evidence="1">Uncharacterized protein</fullName>
    </submittedName>
</protein>
<accession>X1UEE6</accession>
<sequence>MTGINREHETVSYRVEVRIDGVGNNEVGPLVLGHDEKWEEAVSFTPDRVG</sequence>
<feature type="non-terminal residue" evidence="1">
    <location>
        <position position="50"/>
    </location>
</feature>